<accession>A0A9X0L4Z9</accession>
<proteinExistence type="predicted"/>
<protein>
    <submittedName>
        <fullName evidence="1">Uncharacterized protein</fullName>
    </submittedName>
</protein>
<keyword evidence="2" id="KW-1185">Reference proteome</keyword>
<evidence type="ECO:0000313" key="2">
    <source>
        <dbReference type="Proteomes" id="UP000054223"/>
    </source>
</evidence>
<gene>
    <name evidence="1" type="ORF">ASU33_08185</name>
</gene>
<dbReference type="Proteomes" id="UP000054223">
    <property type="component" value="Unassembled WGS sequence"/>
</dbReference>
<dbReference type="AlphaFoldDB" id="A0A9X0L4Z9"/>
<sequence length="78" mass="9140">MLVQPEPGVDVPWRWDLPYPLWASWGTARTARWLADQFFRHDISLTRAVGAEAVRHALLRALEVHRRFFKVTWLSNVA</sequence>
<evidence type="ECO:0000313" key="1">
    <source>
        <dbReference type="EMBL" id="KUG08162.1"/>
    </source>
</evidence>
<organism evidence="1 2">
    <name type="scientific">Solirubrum puertoriconensis</name>
    <dbReference type="NCBI Taxonomy" id="1751427"/>
    <lineage>
        <taxon>Bacteria</taxon>
        <taxon>Pseudomonadati</taxon>
        <taxon>Bacteroidota</taxon>
        <taxon>Cytophagia</taxon>
        <taxon>Cytophagales</taxon>
    </lineage>
</organism>
<dbReference type="EMBL" id="LNAL01000006">
    <property type="protein sequence ID" value="KUG08162.1"/>
    <property type="molecule type" value="Genomic_DNA"/>
</dbReference>
<reference evidence="1 2" key="1">
    <citation type="submission" date="2015-11" db="EMBL/GenBank/DDBJ databases">
        <title>Solirubrum puertoriconensis gen. nov. an environmental bacteria isolated in Puerto Rico.</title>
        <authorList>
            <person name="Cuebas-Irizarry M.F."/>
            <person name="Montalvo-Rodriguez R."/>
        </authorList>
    </citation>
    <scope>NUCLEOTIDE SEQUENCE [LARGE SCALE GENOMIC DNA]</scope>
    <source>
        <strain evidence="1 2">MC1A</strain>
    </source>
</reference>
<name>A0A9X0L4Z9_SOLP1</name>
<comment type="caution">
    <text evidence="1">The sequence shown here is derived from an EMBL/GenBank/DDBJ whole genome shotgun (WGS) entry which is preliminary data.</text>
</comment>